<accession>A0ABR2MQT3</accession>
<keyword evidence="2" id="KW-1185">Reference proteome</keyword>
<organism evidence="1 2">
    <name type="scientific">Platanthera guangdongensis</name>
    <dbReference type="NCBI Taxonomy" id="2320717"/>
    <lineage>
        <taxon>Eukaryota</taxon>
        <taxon>Viridiplantae</taxon>
        <taxon>Streptophyta</taxon>
        <taxon>Embryophyta</taxon>
        <taxon>Tracheophyta</taxon>
        <taxon>Spermatophyta</taxon>
        <taxon>Magnoliopsida</taxon>
        <taxon>Liliopsida</taxon>
        <taxon>Asparagales</taxon>
        <taxon>Orchidaceae</taxon>
        <taxon>Orchidoideae</taxon>
        <taxon>Orchideae</taxon>
        <taxon>Orchidinae</taxon>
        <taxon>Platanthera</taxon>
    </lineage>
</organism>
<comment type="caution">
    <text evidence="1">The sequence shown here is derived from an EMBL/GenBank/DDBJ whole genome shotgun (WGS) entry which is preliminary data.</text>
</comment>
<reference evidence="1 2" key="1">
    <citation type="journal article" date="2022" name="Nat. Plants">
        <title>Genomes of leafy and leafless Platanthera orchids illuminate the evolution of mycoheterotrophy.</title>
        <authorList>
            <person name="Li M.H."/>
            <person name="Liu K.W."/>
            <person name="Li Z."/>
            <person name="Lu H.C."/>
            <person name="Ye Q.L."/>
            <person name="Zhang D."/>
            <person name="Wang J.Y."/>
            <person name="Li Y.F."/>
            <person name="Zhong Z.M."/>
            <person name="Liu X."/>
            <person name="Yu X."/>
            <person name="Liu D.K."/>
            <person name="Tu X.D."/>
            <person name="Liu B."/>
            <person name="Hao Y."/>
            <person name="Liao X.Y."/>
            <person name="Jiang Y.T."/>
            <person name="Sun W.H."/>
            <person name="Chen J."/>
            <person name="Chen Y.Q."/>
            <person name="Ai Y."/>
            <person name="Zhai J.W."/>
            <person name="Wu S.S."/>
            <person name="Zhou Z."/>
            <person name="Hsiao Y.Y."/>
            <person name="Wu W.L."/>
            <person name="Chen Y.Y."/>
            <person name="Lin Y.F."/>
            <person name="Hsu J.L."/>
            <person name="Li C.Y."/>
            <person name="Wang Z.W."/>
            <person name="Zhao X."/>
            <person name="Zhong W.Y."/>
            <person name="Ma X.K."/>
            <person name="Ma L."/>
            <person name="Huang J."/>
            <person name="Chen G.Z."/>
            <person name="Huang M.Z."/>
            <person name="Huang L."/>
            <person name="Peng D.H."/>
            <person name="Luo Y.B."/>
            <person name="Zou S.Q."/>
            <person name="Chen S.P."/>
            <person name="Lan S."/>
            <person name="Tsai W.C."/>
            <person name="Van de Peer Y."/>
            <person name="Liu Z.J."/>
        </authorList>
    </citation>
    <scope>NUCLEOTIDE SEQUENCE [LARGE SCALE GENOMIC DNA]</scope>
    <source>
        <strain evidence="1">Lor288</strain>
    </source>
</reference>
<dbReference type="EMBL" id="JBBWWR010000005">
    <property type="protein sequence ID" value="KAK8966348.1"/>
    <property type="molecule type" value="Genomic_DNA"/>
</dbReference>
<dbReference type="Proteomes" id="UP001412067">
    <property type="component" value="Unassembled WGS sequence"/>
</dbReference>
<evidence type="ECO:0000313" key="2">
    <source>
        <dbReference type="Proteomes" id="UP001412067"/>
    </source>
</evidence>
<evidence type="ECO:0000313" key="1">
    <source>
        <dbReference type="EMBL" id="KAK8966348.1"/>
    </source>
</evidence>
<name>A0ABR2MQT3_9ASPA</name>
<sequence length="62" mass="6962">MAAYFPRDESLVCGNPRRLSGDSDDVSQAEARLHFFPEYGGTNLEEELWLFLCSGVPPELMP</sequence>
<protein>
    <submittedName>
        <fullName evidence="1">Uncharacterized protein</fullName>
    </submittedName>
</protein>
<gene>
    <name evidence="1" type="ORF">KSP40_PGU010350</name>
</gene>
<proteinExistence type="predicted"/>